<evidence type="ECO:0000256" key="1">
    <source>
        <dbReference type="ARBA" id="ARBA00023015"/>
    </source>
</evidence>
<keyword evidence="2" id="KW-0238">DNA-binding</keyword>
<evidence type="ECO:0000259" key="6">
    <source>
        <dbReference type="PROSITE" id="PS50110"/>
    </source>
</evidence>
<sequence>MEQTIIHLVDDDSWVREALSRLLRSEGYEVRAFGSAADFLDSCLAGEVECLLLDIAMPGIDGLELQRLLNRSGAMVPIVFLTGHGDIPMTVQAVKSGAVDFLTKPVDDSELLRAIKQAVDEASSTRKIREKTNQANARFNQLTPREKEVMAAVVAGKPNKIIAAELGAREQTVKVHRGRVMTKMAAESLVDLVRIADRITMMKSISLTEA</sequence>
<dbReference type="Gene3D" id="3.40.50.2300">
    <property type="match status" value="1"/>
</dbReference>
<dbReference type="PROSITE" id="PS50043">
    <property type="entry name" value="HTH_LUXR_2"/>
    <property type="match status" value="1"/>
</dbReference>
<evidence type="ECO:0000256" key="2">
    <source>
        <dbReference type="ARBA" id="ARBA00023125"/>
    </source>
</evidence>
<proteinExistence type="predicted"/>
<dbReference type="Pfam" id="PF00196">
    <property type="entry name" value="GerE"/>
    <property type="match status" value="1"/>
</dbReference>
<dbReference type="PANTHER" id="PTHR44688">
    <property type="entry name" value="DNA-BINDING TRANSCRIPTIONAL ACTIVATOR DEVR_DOSR"/>
    <property type="match status" value="1"/>
</dbReference>
<evidence type="ECO:0000256" key="3">
    <source>
        <dbReference type="ARBA" id="ARBA00023163"/>
    </source>
</evidence>
<dbReference type="CDD" id="cd17537">
    <property type="entry name" value="REC_FixJ"/>
    <property type="match status" value="1"/>
</dbReference>
<keyword evidence="1" id="KW-0805">Transcription regulation</keyword>
<protein>
    <submittedName>
        <fullName evidence="7">Response regulator transcription factor</fullName>
    </submittedName>
</protein>
<dbReference type="InterPro" id="IPR001789">
    <property type="entry name" value="Sig_transdc_resp-reg_receiver"/>
</dbReference>
<dbReference type="Proteomes" id="UP001596472">
    <property type="component" value="Unassembled WGS sequence"/>
</dbReference>
<dbReference type="InterPro" id="IPR000792">
    <property type="entry name" value="Tscrpt_reg_LuxR_C"/>
</dbReference>
<dbReference type="InterPro" id="IPR016032">
    <property type="entry name" value="Sig_transdc_resp-reg_C-effctor"/>
</dbReference>
<feature type="domain" description="HTH luxR-type" evidence="5">
    <location>
        <begin position="135"/>
        <end position="200"/>
    </location>
</feature>
<comment type="caution">
    <text evidence="7">The sequence shown here is derived from an EMBL/GenBank/DDBJ whole genome shotgun (WGS) entry which is preliminary data.</text>
</comment>
<feature type="modified residue" description="4-aspartylphosphate" evidence="4">
    <location>
        <position position="54"/>
    </location>
</feature>
<dbReference type="RefSeq" id="WP_379709162.1">
    <property type="nucleotide sequence ID" value="NZ_JBHTBS010000001.1"/>
</dbReference>
<dbReference type="Pfam" id="PF00072">
    <property type="entry name" value="Response_reg"/>
    <property type="match status" value="1"/>
</dbReference>
<dbReference type="SMART" id="SM00421">
    <property type="entry name" value="HTH_LUXR"/>
    <property type="match status" value="1"/>
</dbReference>
<dbReference type="CDD" id="cd06170">
    <property type="entry name" value="LuxR_C_like"/>
    <property type="match status" value="1"/>
</dbReference>
<organism evidence="7 8">
    <name type="scientific">Haloferula chungangensis</name>
    <dbReference type="NCBI Taxonomy" id="1048331"/>
    <lineage>
        <taxon>Bacteria</taxon>
        <taxon>Pseudomonadati</taxon>
        <taxon>Verrucomicrobiota</taxon>
        <taxon>Verrucomicrobiia</taxon>
        <taxon>Verrucomicrobiales</taxon>
        <taxon>Verrucomicrobiaceae</taxon>
        <taxon>Haloferula</taxon>
    </lineage>
</organism>
<evidence type="ECO:0000259" key="5">
    <source>
        <dbReference type="PROSITE" id="PS50043"/>
    </source>
</evidence>
<dbReference type="PANTHER" id="PTHR44688:SF16">
    <property type="entry name" value="DNA-BINDING TRANSCRIPTIONAL ACTIVATOR DEVR_DOSR"/>
    <property type="match status" value="1"/>
</dbReference>
<dbReference type="PROSITE" id="PS50110">
    <property type="entry name" value="RESPONSE_REGULATORY"/>
    <property type="match status" value="1"/>
</dbReference>
<dbReference type="SUPFAM" id="SSF52172">
    <property type="entry name" value="CheY-like"/>
    <property type="match status" value="1"/>
</dbReference>
<keyword evidence="8" id="KW-1185">Reference proteome</keyword>
<name>A0ABW2L4M4_9BACT</name>
<reference evidence="8" key="1">
    <citation type="journal article" date="2019" name="Int. J. Syst. Evol. Microbiol.">
        <title>The Global Catalogue of Microorganisms (GCM) 10K type strain sequencing project: providing services to taxonomists for standard genome sequencing and annotation.</title>
        <authorList>
            <consortium name="The Broad Institute Genomics Platform"/>
            <consortium name="The Broad Institute Genome Sequencing Center for Infectious Disease"/>
            <person name="Wu L."/>
            <person name="Ma J."/>
        </authorList>
    </citation>
    <scope>NUCLEOTIDE SEQUENCE [LARGE SCALE GENOMIC DNA]</scope>
    <source>
        <strain evidence="8">CGMCC 4.1467</strain>
    </source>
</reference>
<feature type="domain" description="Response regulatory" evidence="6">
    <location>
        <begin position="5"/>
        <end position="119"/>
    </location>
</feature>
<evidence type="ECO:0000256" key="4">
    <source>
        <dbReference type="PROSITE-ProRule" id="PRU00169"/>
    </source>
</evidence>
<keyword evidence="3" id="KW-0804">Transcription</keyword>
<dbReference type="InterPro" id="IPR036388">
    <property type="entry name" value="WH-like_DNA-bd_sf"/>
</dbReference>
<dbReference type="Gene3D" id="1.10.10.10">
    <property type="entry name" value="Winged helix-like DNA-binding domain superfamily/Winged helix DNA-binding domain"/>
    <property type="match status" value="1"/>
</dbReference>
<evidence type="ECO:0000313" key="8">
    <source>
        <dbReference type="Proteomes" id="UP001596472"/>
    </source>
</evidence>
<dbReference type="SUPFAM" id="SSF46894">
    <property type="entry name" value="C-terminal effector domain of the bipartite response regulators"/>
    <property type="match status" value="1"/>
</dbReference>
<dbReference type="PRINTS" id="PR00038">
    <property type="entry name" value="HTHLUXR"/>
</dbReference>
<accession>A0ABW2L4M4</accession>
<dbReference type="SMART" id="SM00448">
    <property type="entry name" value="REC"/>
    <property type="match status" value="1"/>
</dbReference>
<dbReference type="InterPro" id="IPR011006">
    <property type="entry name" value="CheY-like_superfamily"/>
</dbReference>
<dbReference type="EMBL" id="JBHTBS010000001">
    <property type="protein sequence ID" value="MFC7336244.1"/>
    <property type="molecule type" value="Genomic_DNA"/>
</dbReference>
<keyword evidence="4" id="KW-0597">Phosphoprotein</keyword>
<evidence type="ECO:0000313" key="7">
    <source>
        <dbReference type="EMBL" id="MFC7336244.1"/>
    </source>
</evidence>
<gene>
    <name evidence="7" type="ORF">ACFQY0_03570</name>
</gene>